<dbReference type="Proteomes" id="UP000294844">
    <property type="component" value="Unassembled WGS sequence"/>
</dbReference>
<evidence type="ECO:0000313" key="2">
    <source>
        <dbReference type="EMBL" id="TDZ95788.1"/>
    </source>
</evidence>
<comment type="caution">
    <text evidence="1">The sequence shown here is derived from an EMBL/GenBank/DDBJ whole genome shotgun (WGS) entry which is preliminary data.</text>
</comment>
<dbReference type="EMBL" id="PECM01000008">
    <property type="protein sequence ID" value="TEA04885.1"/>
    <property type="molecule type" value="Genomic_DNA"/>
</dbReference>
<dbReference type="Proteomes" id="UP000295685">
    <property type="component" value="Unassembled WGS sequence"/>
</dbReference>
<dbReference type="Proteomes" id="UP000295117">
    <property type="component" value="Unassembled WGS sequence"/>
</dbReference>
<evidence type="ECO:0000313" key="1">
    <source>
        <dbReference type="EMBL" id="TDZ83342.1"/>
    </source>
</evidence>
<organism evidence="1 5">
    <name type="scientific">Mycobacteroides salmoniphilum</name>
    <dbReference type="NCBI Taxonomy" id="404941"/>
    <lineage>
        <taxon>Bacteria</taxon>
        <taxon>Bacillati</taxon>
        <taxon>Actinomycetota</taxon>
        <taxon>Actinomycetes</taxon>
        <taxon>Mycobacteriales</taxon>
        <taxon>Mycobacteriaceae</taxon>
        <taxon>Mycobacteroides</taxon>
    </lineage>
</organism>
<dbReference type="EMBL" id="PECH01000006">
    <property type="protein sequence ID" value="TDZ83342.1"/>
    <property type="molecule type" value="Genomic_DNA"/>
</dbReference>
<evidence type="ECO:0000313" key="3">
    <source>
        <dbReference type="EMBL" id="TEA04885.1"/>
    </source>
</evidence>
<dbReference type="EMBL" id="PECK01000003">
    <property type="protein sequence ID" value="TDZ95788.1"/>
    <property type="molecule type" value="Genomic_DNA"/>
</dbReference>
<reference evidence="4 5" key="1">
    <citation type="journal article" date="2019" name="Sci. Rep.">
        <title>Extended insight into the Mycobacterium chelonae-abscessus complex through whole genome sequencing of Mycobacterium salmoniphilum outbreak and Mycobacterium salmoniphilum-like strains.</title>
        <authorList>
            <person name="Behra P.R.K."/>
            <person name="Das S."/>
            <person name="Pettersson B.M.F."/>
            <person name="Shirreff L."/>
            <person name="DuCote T."/>
            <person name="Jacobsson K.G."/>
            <person name="Ennis D.G."/>
            <person name="Kirsebom L.A."/>
        </authorList>
    </citation>
    <scope>NUCLEOTIDE SEQUENCE [LARGE SCALE GENOMIC DNA]</scope>
    <source>
        <strain evidence="3 4">CCUG 60883</strain>
        <strain evidence="2 6">CCUG 60885</strain>
        <strain evidence="1 5">DE 4585</strain>
    </source>
</reference>
<keyword evidence="4" id="KW-1185">Reference proteome</keyword>
<name>A0A4R8S288_9MYCO</name>
<dbReference type="AlphaFoldDB" id="A0A4R8S288"/>
<evidence type="ECO:0000313" key="4">
    <source>
        <dbReference type="Proteomes" id="UP000294844"/>
    </source>
</evidence>
<evidence type="ECO:0000313" key="5">
    <source>
        <dbReference type="Proteomes" id="UP000295117"/>
    </source>
</evidence>
<sequence>MAITGLLSEGLIGRQVNSHAQRVKEFFFAAAVCATRPASGYRYGQKLQDNRAF</sequence>
<gene>
    <name evidence="3" type="ORF">CCUG60883_02181</name>
    <name evidence="2" type="ORF">CCUG60885_01922</name>
    <name evidence="1" type="ORF">DE4585_02137</name>
</gene>
<accession>A0A4R8S288</accession>
<evidence type="ECO:0000313" key="6">
    <source>
        <dbReference type="Proteomes" id="UP000295685"/>
    </source>
</evidence>
<protein>
    <submittedName>
        <fullName evidence="1">Uncharacterized protein</fullName>
    </submittedName>
</protein>
<proteinExistence type="predicted"/>